<evidence type="ECO:0000256" key="2">
    <source>
        <dbReference type="ARBA" id="ARBA00022448"/>
    </source>
</evidence>
<evidence type="ECO:0000256" key="7">
    <source>
        <dbReference type="ARBA" id="ARBA00023237"/>
    </source>
</evidence>
<keyword evidence="13" id="KW-0675">Receptor</keyword>
<feature type="chain" id="PRO_5022193829" evidence="10">
    <location>
        <begin position="23"/>
        <end position="937"/>
    </location>
</feature>
<dbReference type="PANTHER" id="PTHR47234:SF3">
    <property type="entry name" value="SECRETIN_TONB SHORT N-TERMINAL DOMAIN-CONTAINING PROTEIN"/>
    <property type="match status" value="1"/>
</dbReference>
<dbReference type="Pfam" id="PF00593">
    <property type="entry name" value="TonB_dep_Rec_b-barrel"/>
    <property type="match status" value="1"/>
</dbReference>
<evidence type="ECO:0000256" key="1">
    <source>
        <dbReference type="ARBA" id="ARBA00004571"/>
    </source>
</evidence>
<evidence type="ECO:0000256" key="3">
    <source>
        <dbReference type="ARBA" id="ARBA00022452"/>
    </source>
</evidence>
<evidence type="ECO:0000313" key="14">
    <source>
        <dbReference type="Proteomes" id="UP000318055"/>
    </source>
</evidence>
<evidence type="ECO:0000256" key="8">
    <source>
        <dbReference type="PROSITE-ProRule" id="PRU01360"/>
    </source>
</evidence>
<keyword evidence="3 8" id="KW-1134">Transmembrane beta strand</keyword>
<dbReference type="InterPro" id="IPR037066">
    <property type="entry name" value="Plug_dom_sf"/>
</dbReference>
<dbReference type="KEGG" id="ssua:FPZ54_12640"/>
<dbReference type="GO" id="GO:0009279">
    <property type="term" value="C:cell outer membrane"/>
    <property type="evidence" value="ECO:0007669"/>
    <property type="project" value="UniProtKB-SubCell"/>
</dbReference>
<name>A0A518RH64_9SPHN</name>
<dbReference type="InterPro" id="IPR036942">
    <property type="entry name" value="Beta-barrel_TonB_sf"/>
</dbReference>
<keyword evidence="5 9" id="KW-0798">TonB box</keyword>
<comment type="similarity">
    <text evidence="8 9">Belongs to the TonB-dependent receptor family.</text>
</comment>
<dbReference type="PANTHER" id="PTHR47234">
    <property type="match status" value="1"/>
</dbReference>
<evidence type="ECO:0000256" key="9">
    <source>
        <dbReference type="RuleBase" id="RU003357"/>
    </source>
</evidence>
<feature type="signal peptide" evidence="10">
    <location>
        <begin position="1"/>
        <end position="22"/>
    </location>
</feature>
<dbReference type="SUPFAM" id="SSF56935">
    <property type="entry name" value="Porins"/>
    <property type="match status" value="1"/>
</dbReference>
<dbReference type="InterPro" id="IPR000531">
    <property type="entry name" value="Beta-barrel_TonB"/>
</dbReference>
<evidence type="ECO:0000256" key="6">
    <source>
        <dbReference type="ARBA" id="ARBA00023136"/>
    </source>
</evidence>
<dbReference type="InterPro" id="IPR039426">
    <property type="entry name" value="TonB-dep_rcpt-like"/>
</dbReference>
<evidence type="ECO:0000256" key="5">
    <source>
        <dbReference type="ARBA" id="ARBA00023077"/>
    </source>
</evidence>
<sequence length="937" mass="99287">MDKAFFLATCSGLALLACPAAAQDIGDESDSDAIVITASRTATNGLDAPTPTQVVGAETIDRRAAETIMDVLNQNPAFKASRSPGANATNLSSPGQATADLRGLGGQRTLVLVNGSRVVPFAPSANQSTPNTTDLNLMPTIMIDRIDVVTGGASALYGSDAVSGVVNLIMKTRYDGIDARVQTGISEEGDDRRFRVGVLAGTDFADGRGHLVLSADYSDVEGVGSFYSRDWGRREHLIVTDRTGPTDLLLAENVVNSLGAGGVIVRVPTGASPALAALVGMTFNPDKSLRRFDYGSPIDGRVMVGGEGQSVNAQTTTVPGVERGTLYGSLYFDFSDSLTAYVEGGWSKAQGTITSAVLRLNSQTIRGDNPFLPAEVRALLPENQSISISRIGFDIGNNQFRVTNETPHGTIGLKGKLGGSWSWDAHSSYGINYFKQRASKVLVTQNLNFAIDAVDEGRFLTGVSNGRIVCRAVAQNNPAAAGCQPLDLFGEGNTSAAARDYIWGEPASDVKYTQFTVAANVVGNLFDLPGGALRLAFGGEHRRETSRLTADPISAASGYLGAGNAIPWSGSFSVTEGYAEATAPLFTGFNLNGALRYADYSTAGGQTAWKAGAVWEPLDGLVLRVSRSRDIRAPALNELYSPGNVLTNPITLIVDGKSKTANIPQNATAGNINVKPELGDTWTAGVAYRGTGALRGLGVSIDYYNIRITDAISNPTSAQIAQLCSAGDQAFCNAFTYGPDPAAPGERIHTAMLAGTLNLGSFTQEGIDGTLNYDSRVGFLGESGRYSVGASGTYVLRSVVDPGTVGSVPFDHSGAMNASTLGAIPKFRADLSQTLGNDLWEVSLQTMFISAGVQDKTYNIPGGPTINDNRVPSTWYFNLTGKFFSGEEKNYELFWAVNNLFDQDPRPTPYFVLNAPVNGQYYDKIGRRYTVGVRIRM</sequence>
<dbReference type="Proteomes" id="UP000318055">
    <property type="component" value="Chromosome"/>
</dbReference>
<dbReference type="PROSITE" id="PS51257">
    <property type="entry name" value="PROKAR_LIPOPROTEIN"/>
    <property type="match status" value="1"/>
</dbReference>
<feature type="domain" description="TonB-dependent receptor-like beta-barrel" evidence="11">
    <location>
        <begin position="401"/>
        <end position="900"/>
    </location>
</feature>
<feature type="domain" description="TonB-dependent receptor plug" evidence="12">
    <location>
        <begin position="47"/>
        <end position="165"/>
    </location>
</feature>
<keyword evidence="2 8" id="KW-0813">Transport</keyword>
<dbReference type="AlphaFoldDB" id="A0A518RH64"/>
<accession>A0A518RH64</accession>
<dbReference type="Pfam" id="PF07715">
    <property type="entry name" value="Plug"/>
    <property type="match status" value="1"/>
</dbReference>
<keyword evidence="10" id="KW-0732">Signal</keyword>
<keyword evidence="4 8" id="KW-0812">Transmembrane</keyword>
<dbReference type="Gene3D" id="2.170.130.10">
    <property type="entry name" value="TonB-dependent receptor, plug domain"/>
    <property type="match status" value="1"/>
</dbReference>
<evidence type="ECO:0000259" key="12">
    <source>
        <dbReference type="Pfam" id="PF07715"/>
    </source>
</evidence>
<comment type="subcellular location">
    <subcellularLocation>
        <location evidence="1 8">Cell outer membrane</location>
        <topology evidence="1 8">Multi-pass membrane protein</topology>
    </subcellularLocation>
</comment>
<dbReference type="InterPro" id="IPR012910">
    <property type="entry name" value="Plug_dom"/>
</dbReference>
<reference evidence="13 14" key="1">
    <citation type="submission" date="2019-07" db="EMBL/GenBank/DDBJ databases">
        <title>Sphingomonas alkalisoli sp. nov., isolated from rhizosphere soil of Suaedae salsa.</title>
        <authorList>
            <person name="Zhang H."/>
            <person name="Xu L."/>
            <person name="Zhang J.-X."/>
            <person name="Sun J.-Q."/>
        </authorList>
    </citation>
    <scope>NUCLEOTIDE SEQUENCE [LARGE SCALE GENOMIC DNA]</scope>
    <source>
        <strain evidence="13 14">XS-10</strain>
    </source>
</reference>
<gene>
    <name evidence="13" type="ORF">FPZ54_12640</name>
</gene>
<dbReference type="PROSITE" id="PS52016">
    <property type="entry name" value="TONB_DEPENDENT_REC_3"/>
    <property type="match status" value="1"/>
</dbReference>
<dbReference type="OrthoDB" id="7051241at2"/>
<evidence type="ECO:0000256" key="4">
    <source>
        <dbReference type="ARBA" id="ARBA00022692"/>
    </source>
</evidence>
<dbReference type="EMBL" id="CP042239">
    <property type="protein sequence ID" value="QDX26774.1"/>
    <property type="molecule type" value="Genomic_DNA"/>
</dbReference>
<organism evidence="13 14">
    <name type="scientific">Sphingomonas suaedae</name>
    <dbReference type="NCBI Taxonomy" id="2599297"/>
    <lineage>
        <taxon>Bacteria</taxon>
        <taxon>Pseudomonadati</taxon>
        <taxon>Pseudomonadota</taxon>
        <taxon>Alphaproteobacteria</taxon>
        <taxon>Sphingomonadales</taxon>
        <taxon>Sphingomonadaceae</taxon>
        <taxon>Sphingomonas</taxon>
    </lineage>
</organism>
<keyword evidence="7 8" id="KW-0998">Cell outer membrane</keyword>
<evidence type="ECO:0000259" key="11">
    <source>
        <dbReference type="Pfam" id="PF00593"/>
    </source>
</evidence>
<evidence type="ECO:0000256" key="10">
    <source>
        <dbReference type="SAM" id="SignalP"/>
    </source>
</evidence>
<evidence type="ECO:0000313" key="13">
    <source>
        <dbReference type="EMBL" id="QDX26774.1"/>
    </source>
</evidence>
<keyword evidence="14" id="KW-1185">Reference proteome</keyword>
<protein>
    <submittedName>
        <fullName evidence="13">TonB-dependent receptor</fullName>
    </submittedName>
</protein>
<dbReference type="RefSeq" id="WP_145847705.1">
    <property type="nucleotide sequence ID" value="NZ_CP042239.1"/>
</dbReference>
<dbReference type="Gene3D" id="2.40.170.20">
    <property type="entry name" value="TonB-dependent receptor, beta-barrel domain"/>
    <property type="match status" value="1"/>
</dbReference>
<keyword evidence="6 8" id="KW-0472">Membrane</keyword>
<proteinExistence type="inferred from homology"/>